<name>A0ABT5EMH6_9BACT</name>
<sequence length="219" mass="24424">MRSLATAELLPPDPMTLEEWADLDEDEPGELVDGHLQEEEVPDNLHEAVAAWLFRMLGVWGAERRAAVFGADHKLGVSQTRGRKPDVTMYAPGTRLGRGALSRTAPLLVVEVLSPRPRDVRRDRLDKRSEYARFGVKLYLLVDPEARVLELYELGADGRYVLDAFASEGKMTLPGCEGLELDLNALWAEVAWIVGDDEAEEREEPEEREAATEGDDDVV</sequence>
<dbReference type="Proteomes" id="UP001221411">
    <property type="component" value="Unassembled WGS sequence"/>
</dbReference>
<dbReference type="PANTHER" id="PTHR34107:SF4">
    <property type="entry name" value="SLL1222 PROTEIN"/>
    <property type="match status" value="1"/>
</dbReference>
<evidence type="ECO:0000259" key="2">
    <source>
        <dbReference type="Pfam" id="PF05685"/>
    </source>
</evidence>
<evidence type="ECO:0000256" key="1">
    <source>
        <dbReference type="SAM" id="MobiDB-lite"/>
    </source>
</evidence>
<dbReference type="InterPro" id="IPR008538">
    <property type="entry name" value="Uma2"/>
</dbReference>
<evidence type="ECO:0000313" key="4">
    <source>
        <dbReference type="Proteomes" id="UP001221411"/>
    </source>
</evidence>
<feature type="region of interest" description="Disordered" evidence="1">
    <location>
        <begin position="196"/>
        <end position="219"/>
    </location>
</feature>
<keyword evidence="4" id="KW-1185">Reference proteome</keyword>
<organism evidence="3 4">
    <name type="scientific">Polyangium mundeleinium</name>
    <dbReference type="NCBI Taxonomy" id="2995306"/>
    <lineage>
        <taxon>Bacteria</taxon>
        <taxon>Pseudomonadati</taxon>
        <taxon>Myxococcota</taxon>
        <taxon>Polyangia</taxon>
        <taxon>Polyangiales</taxon>
        <taxon>Polyangiaceae</taxon>
        <taxon>Polyangium</taxon>
    </lineage>
</organism>
<dbReference type="InterPro" id="IPR011335">
    <property type="entry name" value="Restrct_endonuc-II-like"/>
</dbReference>
<protein>
    <submittedName>
        <fullName evidence="3">Uma2 family endonuclease</fullName>
    </submittedName>
</protein>
<keyword evidence="3" id="KW-0378">Hydrolase</keyword>
<keyword evidence="3" id="KW-0540">Nuclease</keyword>
<dbReference type="GO" id="GO:0004519">
    <property type="term" value="F:endonuclease activity"/>
    <property type="evidence" value="ECO:0007669"/>
    <property type="project" value="UniProtKB-KW"/>
</dbReference>
<reference evidence="3 4" key="1">
    <citation type="submission" date="2022-11" db="EMBL/GenBank/DDBJ databases">
        <title>Minimal conservation of predation-associated metabolite biosynthetic gene clusters underscores biosynthetic potential of Myxococcota including descriptions for ten novel species: Archangium lansinium sp. nov., Myxococcus landrumus sp. nov., Nannocystis bai.</title>
        <authorList>
            <person name="Ahearne A."/>
            <person name="Stevens C."/>
            <person name="Dowd S."/>
        </authorList>
    </citation>
    <scope>NUCLEOTIDE SEQUENCE [LARGE SCALE GENOMIC DNA]</scope>
    <source>
        <strain evidence="3 4">RJM3</strain>
    </source>
</reference>
<feature type="domain" description="Putative restriction endonuclease" evidence="2">
    <location>
        <begin position="19"/>
        <end position="182"/>
    </location>
</feature>
<dbReference type="InterPro" id="IPR012296">
    <property type="entry name" value="Nuclease_put_TT1808"/>
</dbReference>
<dbReference type="SUPFAM" id="SSF52980">
    <property type="entry name" value="Restriction endonuclease-like"/>
    <property type="match status" value="1"/>
</dbReference>
<dbReference type="RefSeq" id="WP_271917264.1">
    <property type="nucleotide sequence ID" value="NZ_JAQNDO010000001.1"/>
</dbReference>
<keyword evidence="3" id="KW-0255">Endonuclease</keyword>
<dbReference type="PANTHER" id="PTHR34107">
    <property type="entry name" value="SLL0198 PROTEIN-RELATED"/>
    <property type="match status" value="1"/>
</dbReference>
<dbReference type="Pfam" id="PF05685">
    <property type="entry name" value="Uma2"/>
    <property type="match status" value="1"/>
</dbReference>
<dbReference type="EMBL" id="JAQNDO010000001">
    <property type="protein sequence ID" value="MDC0741940.1"/>
    <property type="molecule type" value="Genomic_DNA"/>
</dbReference>
<accession>A0ABT5EMH6</accession>
<comment type="caution">
    <text evidence="3">The sequence shown here is derived from an EMBL/GenBank/DDBJ whole genome shotgun (WGS) entry which is preliminary data.</text>
</comment>
<gene>
    <name evidence="3" type="ORF">POL67_11330</name>
</gene>
<evidence type="ECO:0000313" key="3">
    <source>
        <dbReference type="EMBL" id="MDC0741940.1"/>
    </source>
</evidence>
<dbReference type="Gene3D" id="3.90.1570.10">
    <property type="entry name" value="tt1808, chain A"/>
    <property type="match status" value="1"/>
</dbReference>
<proteinExistence type="predicted"/>
<dbReference type="CDD" id="cd06260">
    <property type="entry name" value="DUF820-like"/>
    <property type="match status" value="1"/>
</dbReference>